<dbReference type="Proteomes" id="UP000528964">
    <property type="component" value="Unassembled WGS sequence"/>
</dbReference>
<comment type="caution">
    <text evidence="2">The sequence shown here is derived from an EMBL/GenBank/DDBJ whole genome shotgun (WGS) entry which is preliminary data.</text>
</comment>
<reference evidence="2 3" key="1">
    <citation type="submission" date="2020-08" db="EMBL/GenBank/DDBJ databases">
        <title>Genomic Encyclopedia of Type Strains, Phase IV (KMG-IV): sequencing the most valuable type-strain genomes for metagenomic binning, comparative biology and taxonomic classification.</title>
        <authorList>
            <person name="Goeker M."/>
        </authorList>
    </citation>
    <scope>NUCLEOTIDE SEQUENCE [LARGE SCALE GENOMIC DNA]</scope>
    <source>
        <strain evidence="2 3">DSM 25481</strain>
    </source>
</reference>
<feature type="transmembrane region" description="Helical" evidence="1">
    <location>
        <begin position="197"/>
        <end position="215"/>
    </location>
</feature>
<feature type="transmembrane region" description="Helical" evidence="1">
    <location>
        <begin position="258"/>
        <end position="275"/>
    </location>
</feature>
<evidence type="ECO:0000256" key="1">
    <source>
        <dbReference type="SAM" id="Phobius"/>
    </source>
</evidence>
<keyword evidence="1" id="KW-0812">Transmembrane</keyword>
<feature type="transmembrane region" description="Helical" evidence="1">
    <location>
        <begin position="57"/>
        <end position="77"/>
    </location>
</feature>
<evidence type="ECO:0000313" key="2">
    <source>
        <dbReference type="EMBL" id="MBB3973021.1"/>
    </source>
</evidence>
<feature type="transmembrane region" description="Helical" evidence="1">
    <location>
        <begin position="168"/>
        <end position="185"/>
    </location>
</feature>
<organism evidence="2 3">
    <name type="scientific">Hansschlegelia beijingensis</name>
    <dbReference type="NCBI Taxonomy" id="1133344"/>
    <lineage>
        <taxon>Bacteria</taxon>
        <taxon>Pseudomonadati</taxon>
        <taxon>Pseudomonadota</taxon>
        <taxon>Alphaproteobacteria</taxon>
        <taxon>Hyphomicrobiales</taxon>
        <taxon>Methylopilaceae</taxon>
        <taxon>Hansschlegelia</taxon>
    </lineage>
</organism>
<evidence type="ECO:0000313" key="3">
    <source>
        <dbReference type="Proteomes" id="UP000528964"/>
    </source>
</evidence>
<accession>A0A7W6GEL6</accession>
<proteinExistence type="predicted"/>
<dbReference type="RefSeq" id="WP_183394885.1">
    <property type="nucleotide sequence ID" value="NZ_JACIDR010000002.1"/>
</dbReference>
<protein>
    <submittedName>
        <fullName evidence="2">Drug/metabolite transporter (DMT)-like permease</fullName>
    </submittedName>
</protein>
<dbReference type="EMBL" id="JACIDR010000002">
    <property type="protein sequence ID" value="MBB3973021.1"/>
    <property type="molecule type" value="Genomic_DNA"/>
</dbReference>
<sequence length="348" mass="36272">MRPSADDLDSAVAAGVIDAGQAERLRAFLAGRAEAAPDALDAPDREDVRFVRGFHDVFMSVGLVALLAGLQLAMSALLPPQAMAAGMAAGAALIWALAEVFTRRQRLVLPSIVLATAFSIYAAMSASLALEGRELDDPLSAQAPWVATAALAAAAAFRLRFRLPFSTLLVAASAIGLGLALLGLHAEALLEQRWRELLLVLGLLVFGAAMTFDLRDPERRTLASDNGFWLHLLAAPMIVHALLSFVVADPASPTPSEAAVAVAILAALALVALVVDRRALLMSGLIYFGAAIGALITRAQFDSATIFALTLVILGVVVVALGAGWRPARRLALAPLPPSLRAAVPSSS</sequence>
<keyword evidence="1" id="KW-1133">Transmembrane helix</keyword>
<keyword evidence="3" id="KW-1185">Reference proteome</keyword>
<keyword evidence="1" id="KW-0472">Membrane</keyword>
<feature type="transmembrane region" description="Helical" evidence="1">
    <location>
        <begin position="108"/>
        <end position="130"/>
    </location>
</feature>
<feature type="transmembrane region" description="Helical" evidence="1">
    <location>
        <begin position="227"/>
        <end position="246"/>
    </location>
</feature>
<feature type="transmembrane region" description="Helical" evidence="1">
    <location>
        <begin position="280"/>
        <end position="299"/>
    </location>
</feature>
<name>A0A7W6GEL6_9HYPH</name>
<gene>
    <name evidence="2" type="ORF">GGR24_001678</name>
</gene>
<dbReference type="AlphaFoldDB" id="A0A7W6GEL6"/>
<feature type="transmembrane region" description="Helical" evidence="1">
    <location>
        <begin position="83"/>
        <end position="101"/>
    </location>
</feature>
<feature type="transmembrane region" description="Helical" evidence="1">
    <location>
        <begin position="305"/>
        <end position="325"/>
    </location>
</feature>
<feature type="transmembrane region" description="Helical" evidence="1">
    <location>
        <begin position="142"/>
        <end position="161"/>
    </location>
</feature>